<dbReference type="InterPro" id="IPR052472">
    <property type="entry name" value="MORN3"/>
</dbReference>
<dbReference type="SUPFAM" id="SSF82185">
    <property type="entry name" value="Histone H3 K4-specific methyltransferase SET7/9 N-terminal domain"/>
    <property type="match status" value="2"/>
</dbReference>
<accession>A0AAW2ZBL6</accession>
<comment type="subcellular location">
    <subcellularLocation>
        <location evidence="1">Cytoplasmic vesicle</location>
        <location evidence="1">Secretory vesicle</location>
        <location evidence="1">Acrosome</location>
    </subcellularLocation>
</comment>
<keyword evidence="3" id="KW-0968">Cytoplasmic vesicle</keyword>
<feature type="compositionally biased region" description="Basic and acidic residues" evidence="6">
    <location>
        <begin position="143"/>
        <end position="154"/>
    </location>
</feature>
<keyword evidence="2" id="KW-0677">Repeat</keyword>
<organism evidence="7 8">
    <name type="scientific">Acrasis kona</name>
    <dbReference type="NCBI Taxonomy" id="1008807"/>
    <lineage>
        <taxon>Eukaryota</taxon>
        <taxon>Discoba</taxon>
        <taxon>Heterolobosea</taxon>
        <taxon>Tetramitia</taxon>
        <taxon>Eutetramitia</taxon>
        <taxon>Acrasidae</taxon>
        <taxon>Acrasis</taxon>
    </lineage>
</organism>
<dbReference type="PANTHER" id="PTHR46511">
    <property type="entry name" value="MORN REPEAT-CONTAINING PROTEIN 3"/>
    <property type="match status" value="1"/>
</dbReference>
<comment type="caution">
    <text evidence="7">The sequence shown here is derived from an EMBL/GenBank/DDBJ whole genome shotgun (WGS) entry which is preliminary data.</text>
</comment>
<dbReference type="GO" id="GO:0001669">
    <property type="term" value="C:acrosomal vesicle"/>
    <property type="evidence" value="ECO:0007669"/>
    <property type="project" value="UniProtKB-SubCell"/>
</dbReference>
<dbReference type="FunFam" id="2.20.110.10:FF:000002">
    <property type="entry name" value="Phosphatidylinositol 4-phosphate 5-kinase 8"/>
    <property type="match status" value="1"/>
</dbReference>
<reference evidence="7 8" key="1">
    <citation type="submission" date="2024-03" db="EMBL/GenBank/DDBJ databases">
        <title>The Acrasis kona genome and developmental transcriptomes reveal deep origins of eukaryotic multicellular pathways.</title>
        <authorList>
            <person name="Sheikh S."/>
            <person name="Fu C.-J."/>
            <person name="Brown M.W."/>
            <person name="Baldauf S.L."/>
        </authorList>
    </citation>
    <scope>NUCLEOTIDE SEQUENCE [LARGE SCALE GENOMIC DNA]</scope>
    <source>
        <strain evidence="7 8">ATCC MYA-3509</strain>
    </source>
</reference>
<keyword evidence="8" id="KW-1185">Reference proteome</keyword>
<dbReference type="InterPro" id="IPR003409">
    <property type="entry name" value="MORN"/>
</dbReference>
<evidence type="ECO:0000256" key="5">
    <source>
        <dbReference type="ARBA" id="ARBA00045851"/>
    </source>
</evidence>
<comment type="function">
    <text evidence="5">Assembles a suppression complex (suppresome) by tethering SIRT1 and MDM2 to regulate composite modifications of p53/TP53. Confers both deacetylation-mediated functional inactivation, by SIRT1, and ubiquitination-dependent degradation, by MDM2, of p53/TP53, promoting a proliferative and cell survival behaviors. May play a role in the regulation of spermatogenesis.</text>
</comment>
<dbReference type="Pfam" id="PF02493">
    <property type="entry name" value="MORN"/>
    <property type="match status" value="6"/>
</dbReference>
<feature type="compositionally biased region" description="Acidic residues" evidence="6">
    <location>
        <begin position="155"/>
        <end position="171"/>
    </location>
</feature>
<feature type="region of interest" description="Disordered" evidence="6">
    <location>
        <begin position="1"/>
        <end position="20"/>
    </location>
</feature>
<dbReference type="Gene3D" id="2.20.110.10">
    <property type="entry name" value="Histone H3 K4-specific methyltransferase SET7/9 N-terminal domain"/>
    <property type="match status" value="3"/>
</dbReference>
<dbReference type="Proteomes" id="UP001431209">
    <property type="component" value="Unassembled WGS sequence"/>
</dbReference>
<feature type="compositionally biased region" description="Acidic residues" evidence="6">
    <location>
        <begin position="1"/>
        <end position="13"/>
    </location>
</feature>
<gene>
    <name evidence="7" type="ORF">AKO1_001011</name>
</gene>
<dbReference type="EMBL" id="JAOPGA020001314">
    <property type="protein sequence ID" value="KAL0487181.1"/>
    <property type="molecule type" value="Genomic_DNA"/>
</dbReference>
<protein>
    <recommendedName>
        <fullName evidence="4">MORN repeat-containing protein 3</fullName>
    </recommendedName>
</protein>
<dbReference type="PANTHER" id="PTHR46511:SF1">
    <property type="entry name" value="MORN REPEAT-CONTAINING PROTEIN 3"/>
    <property type="match status" value="1"/>
</dbReference>
<evidence type="ECO:0000313" key="7">
    <source>
        <dbReference type="EMBL" id="KAL0487181.1"/>
    </source>
</evidence>
<evidence type="ECO:0000256" key="3">
    <source>
        <dbReference type="ARBA" id="ARBA00023329"/>
    </source>
</evidence>
<feature type="compositionally biased region" description="Acidic residues" evidence="6">
    <location>
        <begin position="56"/>
        <end position="73"/>
    </location>
</feature>
<sequence length="379" mass="43296">MSDLNEEPVEDQEQVISEQPPPEVVVKIPLFWKLLDDGKVGAAFKLLREAKQRSGDDEDGEAEQPPEDEEGNSSEEPILSFKQLLSLRHPVGGESLILWSTRNNRFLLVEYIMQNGGKNAFGFQDKKNMEIYEKWEEERQRIAQEEEEKRKAIEEGEEPEEEPEEDGDEEKPDFAATTAEELSVSAYKVREIGDVGLYEGEKNESGARHGQGISLFTNGDFYAGSYKDNKREGLGTYRYKNGWFYTGDWVDNKRTGKGRMFYPDGGRYYGDWLNNRKHGSGTFTYPNSDQYIGMWRNDKKEGKGIYKFNKDKSQYEGEWIDNVFSKGLWRLNNDVVYSGDFKNGIPCGVGQFDFVANGIKVEGQFDGGNNWVGGRMSDL</sequence>
<dbReference type="AlphaFoldDB" id="A0AAW2ZBL6"/>
<evidence type="ECO:0000256" key="1">
    <source>
        <dbReference type="ARBA" id="ARBA00004218"/>
    </source>
</evidence>
<evidence type="ECO:0000256" key="6">
    <source>
        <dbReference type="SAM" id="MobiDB-lite"/>
    </source>
</evidence>
<evidence type="ECO:0000313" key="8">
    <source>
        <dbReference type="Proteomes" id="UP001431209"/>
    </source>
</evidence>
<evidence type="ECO:0000256" key="2">
    <source>
        <dbReference type="ARBA" id="ARBA00022737"/>
    </source>
</evidence>
<evidence type="ECO:0000256" key="4">
    <source>
        <dbReference type="ARBA" id="ARBA00039854"/>
    </source>
</evidence>
<feature type="region of interest" description="Disordered" evidence="6">
    <location>
        <begin position="143"/>
        <end position="172"/>
    </location>
</feature>
<dbReference type="SMART" id="SM00698">
    <property type="entry name" value="MORN"/>
    <property type="match status" value="6"/>
</dbReference>
<feature type="region of interest" description="Disordered" evidence="6">
    <location>
        <begin position="49"/>
        <end position="76"/>
    </location>
</feature>
<name>A0AAW2ZBL6_9EUKA</name>
<proteinExistence type="predicted"/>